<evidence type="ECO:0000313" key="5">
    <source>
        <dbReference type="Proteomes" id="UP000244929"/>
    </source>
</evidence>
<dbReference type="InterPro" id="IPR026444">
    <property type="entry name" value="Secre_tail"/>
</dbReference>
<protein>
    <recommendedName>
        <fullName evidence="3">Secretion system C-terminal sorting domain-containing protein</fullName>
    </recommendedName>
</protein>
<evidence type="ECO:0000259" key="3">
    <source>
        <dbReference type="Pfam" id="PF18962"/>
    </source>
</evidence>
<name>A0A2S1R1H5_9FLAO</name>
<keyword evidence="5" id="KW-1185">Reference proteome</keyword>
<dbReference type="KEGG" id="falb:HYN59_16075"/>
<evidence type="ECO:0000256" key="2">
    <source>
        <dbReference type="SAM" id="SignalP"/>
    </source>
</evidence>
<proteinExistence type="predicted"/>
<dbReference type="RefSeq" id="WP_108779251.1">
    <property type="nucleotide sequence ID" value="NZ_CP029186.1"/>
</dbReference>
<evidence type="ECO:0000256" key="1">
    <source>
        <dbReference type="ARBA" id="ARBA00022729"/>
    </source>
</evidence>
<dbReference type="SUPFAM" id="SSF50386">
    <property type="entry name" value="STI-like"/>
    <property type="match status" value="1"/>
</dbReference>
<dbReference type="Pfam" id="PF18962">
    <property type="entry name" value="Por_Secre_tail"/>
    <property type="match status" value="1"/>
</dbReference>
<gene>
    <name evidence="4" type="ORF">HYN59_16075</name>
</gene>
<dbReference type="EMBL" id="CP029186">
    <property type="protein sequence ID" value="AWH86528.1"/>
    <property type="molecule type" value="Genomic_DNA"/>
</dbReference>
<dbReference type="Proteomes" id="UP000244929">
    <property type="component" value="Chromosome"/>
</dbReference>
<sequence>MKQLNTIFKKSFVAFLVVLFGMTASFAQVVTVPAGCTVKVAGTGGSIALNQVGNGGVVAMPDNFAGGTFTVTTPGGYTLTGWSLRGDLSVTTTTNIPPTPPTQSAGAVSSLSIQSYNKFLRGSEGAAGTPASKLGKSKGTVSIGYNAGACSGYSLTFEVYKTYTTAPPIVGPACVQGGVPCTFSVDQVASDNAGDNIGFDQYYWTGMPPSVLNSTYYSADNSSITFTPIASGAFTIKCCLGRANPWDAGTSVNGTLGTTCVTKDIGDAPSEPTVGTTTTPLSTIMPLCAPTGSSATFTINYSSPNTCTWTAPNTGWIVGTPVLVSGNNYTVTIDTNGFNNPGVLTLTVGNAPCDPLTFQYQINRSFAAPVAISPVIAGTTCLFPGSSNNMFTISTSAAANPTTWTISPSGTGVTLAPSTPNSTVAVNVAAGATTGTYTLTARSTACTGNITYTFRVRPVTPTISGPACVVKGALTSQTYTCAATPGATYTWSFPSGWTASSFTTTTNSITVTPASTTATLNGTVIVTANGIVGCNSSASTTIGYSAAAPTGVVAGCFSVGVPGTNSVTFTNPLSGTYTATLIPTGGGSNYITGGVTFTSPNILTFNTNALAAGTYNLSITHNSGCGAAATSVTSVTVSANGAQLFTSFSAGNPDSYFVITPPPSATYQWFVNGSAVAGATANNFSLNGPVVSPGSVTVCVNVTSGGCTTRLCSSAGTHTQRVAQGSGPDSGDDDIKVYPNPNTGNFFIKIPGFNQKATASIYDVSGKEISRYDLQSGENNIKGEALAKGSYIIVLDIDGQKEAKKIIIK</sequence>
<reference evidence="4 5" key="1">
    <citation type="submission" date="2018-04" db="EMBL/GenBank/DDBJ databases">
        <title>Genome sequencing of Flavobacterium sp. HYN0059.</title>
        <authorList>
            <person name="Yi H."/>
            <person name="Baek C."/>
        </authorList>
    </citation>
    <scope>NUCLEOTIDE SEQUENCE [LARGE SCALE GENOMIC DNA]</scope>
    <source>
        <strain evidence="4 5">HYN0059</strain>
    </source>
</reference>
<evidence type="ECO:0000313" key="4">
    <source>
        <dbReference type="EMBL" id="AWH86528.1"/>
    </source>
</evidence>
<organism evidence="4 5">
    <name type="scientific">Flavobacterium album</name>
    <dbReference type="NCBI Taxonomy" id="2175091"/>
    <lineage>
        <taxon>Bacteria</taxon>
        <taxon>Pseudomonadati</taxon>
        <taxon>Bacteroidota</taxon>
        <taxon>Flavobacteriia</taxon>
        <taxon>Flavobacteriales</taxon>
        <taxon>Flavobacteriaceae</taxon>
        <taxon>Flavobacterium</taxon>
    </lineage>
</organism>
<feature type="domain" description="Secretion system C-terminal sorting" evidence="3">
    <location>
        <begin position="737"/>
        <end position="808"/>
    </location>
</feature>
<feature type="signal peptide" evidence="2">
    <location>
        <begin position="1"/>
        <end position="27"/>
    </location>
</feature>
<accession>A0A2S1R1H5</accession>
<dbReference type="NCBIfam" id="TIGR04183">
    <property type="entry name" value="Por_Secre_tail"/>
    <property type="match status" value="1"/>
</dbReference>
<dbReference type="OrthoDB" id="9763643at2"/>
<dbReference type="InterPro" id="IPR011065">
    <property type="entry name" value="Kunitz_inhibitor_STI-like_sf"/>
</dbReference>
<keyword evidence="1 2" id="KW-0732">Signal</keyword>
<feature type="chain" id="PRO_5015391196" description="Secretion system C-terminal sorting domain-containing protein" evidence="2">
    <location>
        <begin position="28"/>
        <end position="809"/>
    </location>
</feature>
<dbReference type="AlphaFoldDB" id="A0A2S1R1H5"/>